<dbReference type="InterPro" id="IPR006336">
    <property type="entry name" value="GCS2"/>
</dbReference>
<dbReference type="NCBIfam" id="NF010041">
    <property type="entry name" value="PRK13517.1-1"/>
    <property type="match status" value="1"/>
</dbReference>
<evidence type="ECO:0000256" key="4">
    <source>
        <dbReference type="ARBA" id="ARBA00048819"/>
    </source>
</evidence>
<keyword evidence="3 5" id="KW-0067">ATP-binding</keyword>
<organism evidence="7 8">
    <name type="scientific">Streptomyces actinomycinicus</name>
    <dbReference type="NCBI Taxonomy" id="1695166"/>
    <lineage>
        <taxon>Bacteria</taxon>
        <taxon>Bacillati</taxon>
        <taxon>Actinomycetota</taxon>
        <taxon>Actinomycetes</taxon>
        <taxon>Kitasatosporales</taxon>
        <taxon>Streptomycetaceae</taxon>
        <taxon>Streptomyces</taxon>
    </lineage>
</organism>
<dbReference type="Proteomes" id="UP000661858">
    <property type="component" value="Unassembled WGS sequence"/>
</dbReference>
<comment type="function">
    <text evidence="5">ATP-dependent carboxylate-amine ligase which exhibits weak glutamate--cysteine ligase activity.</text>
</comment>
<accession>A0A937EHI4</accession>
<feature type="region of interest" description="Disordered" evidence="6">
    <location>
        <begin position="359"/>
        <end position="415"/>
    </location>
</feature>
<dbReference type="PANTHER" id="PTHR36510:SF1">
    <property type="entry name" value="GLUTAMATE--CYSTEINE LIGASE 2-RELATED"/>
    <property type="match status" value="1"/>
</dbReference>
<name>A0A937EHI4_9ACTN</name>
<dbReference type="PANTHER" id="PTHR36510">
    <property type="entry name" value="GLUTAMATE--CYSTEINE LIGASE 2-RELATED"/>
    <property type="match status" value="1"/>
</dbReference>
<dbReference type="EC" id="6.3.2.2" evidence="5"/>
<dbReference type="GO" id="GO:0004357">
    <property type="term" value="F:glutamate-cysteine ligase activity"/>
    <property type="evidence" value="ECO:0007669"/>
    <property type="project" value="UniProtKB-EC"/>
</dbReference>
<dbReference type="AlphaFoldDB" id="A0A937EHI4"/>
<dbReference type="SUPFAM" id="SSF55931">
    <property type="entry name" value="Glutamine synthetase/guanido kinase"/>
    <property type="match status" value="1"/>
</dbReference>
<dbReference type="HAMAP" id="MF_01609">
    <property type="entry name" value="Glu_cys_ligase_2"/>
    <property type="match status" value="1"/>
</dbReference>
<keyword evidence="2 5" id="KW-0547">Nucleotide-binding</keyword>
<evidence type="ECO:0000256" key="6">
    <source>
        <dbReference type="SAM" id="MobiDB-lite"/>
    </source>
</evidence>
<dbReference type="InterPro" id="IPR050141">
    <property type="entry name" value="GCL_type2/YbdK_subfam"/>
</dbReference>
<evidence type="ECO:0000256" key="3">
    <source>
        <dbReference type="ARBA" id="ARBA00022840"/>
    </source>
</evidence>
<comment type="caution">
    <text evidence="7">The sequence shown here is derived from an EMBL/GenBank/DDBJ whole genome shotgun (WGS) entry which is preliminary data.</text>
</comment>
<evidence type="ECO:0000313" key="8">
    <source>
        <dbReference type="Proteomes" id="UP000661858"/>
    </source>
</evidence>
<reference evidence="7" key="1">
    <citation type="submission" date="2021-01" db="EMBL/GenBank/DDBJ databases">
        <title>WGS of actinomycetes isolated from Thailand.</title>
        <authorList>
            <person name="Thawai C."/>
        </authorList>
    </citation>
    <scope>NUCLEOTIDE SEQUENCE</scope>
    <source>
        <strain evidence="7">RCU-197</strain>
    </source>
</reference>
<protein>
    <recommendedName>
        <fullName evidence="5">Putative glutamate--cysteine ligase 2</fullName>
        <ecNumber evidence="5">6.3.2.2</ecNumber>
    </recommendedName>
    <alternativeName>
        <fullName evidence="5">Gamma-glutamylcysteine synthetase 2</fullName>
        <shortName evidence="5">GCS 2</shortName>
        <shortName evidence="5">Gamma-GCS 2</shortName>
    </alternativeName>
</protein>
<dbReference type="InterPro" id="IPR014746">
    <property type="entry name" value="Gln_synth/guanido_kin_cat_dom"/>
</dbReference>
<evidence type="ECO:0000256" key="5">
    <source>
        <dbReference type="HAMAP-Rule" id="MF_01609"/>
    </source>
</evidence>
<keyword evidence="1 5" id="KW-0436">Ligase</keyword>
<evidence type="ECO:0000256" key="1">
    <source>
        <dbReference type="ARBA" id="ARBA00022598"/>
    </source>
</evidence>
<dbReference type="Gene3D" id="3.30.590.20">
    <property type="match status" value="1"/>
</dbReference>
<dbReference type="GO" id="GO:0005524">
    <property type="term" value="F:ATP binding"/>
    <property type="evidence" value="ECO:0007669"/>
    <property type="project" value="UniProtKB-KW"/>
</dbReference>
<evidence type="ECO:0000313" key="7">
    <source>
        <dbReference type="EMBL" id="MBL1082380.1"/>
    </source>
</evidence>
<sequence length="415" mass="44934">MTIRIGVEEEFHIVEVETGLLVPRADTVLEKLPRPTFTTELQQATVESNSGVHTSLDDLYGDVTSTRRRLDAAATSHGLAVVSAGTVPLARTADMHPTAGRRYRHMIDEYRMVADEQLICGTHVHVDATDRDLAVRVMCDVSPWLHVLLALSASSPFWLGTDTGYASWRTMVWQRWPTAGPVGCYANAAEYDAAVQALIDSGVISDAGMIYNDIRPSAHQKTLELRICDACPRAATVVLVTGLFRALVTEAGERLEGARAPACGGHHEWLRAASWRAARSGLEGSLVDPRTRHEAPAAEVVRGLLAHVRPALEAAGDWQTVRDLAEKALTDGSAAHRMRRTAAEEDLLACTDLAIAETRGDEDRRRRPVASRTGRPTTVELPSENRPVSAEGGSGSRPVPVEDASGSRPARIAGR</sequence>
<dbReference type="EMBL" id="JAERRK010000004">
    <property type="protein sequence ID" value="MBL1082380.1"/>
    <property type="molecule type" value="Genomic_DNA"/>
</dbReference>
<comment type="similarity">
    <text evidence="5">Belongs to the glutamate--cysteine ligase type 2 family. YbdK subfamily.</text>
</comment>
<dbReference type="NCBIfam" id="TIGR02050">
    <property type="entry name" value="gshA_cyan_rel"/>
    <property type="match status" value="1"/>
</dbReference>
<gene>
    <name evidence="7" type="ORF">JK359_10360</name>
</gene>
<evidence type="ECO:0000256" key="2">
    <source>
        <dbReference type="ARBA" id="ARBA00022741"/>
    </source>
</evidence>
<dbReference type="InterPro" id="IPR011793">
    <property type="entry name" value="YbdK"/>
</dbReference>
<keyword evidence="8" id="KW-1185">Reference proteome</keyword>
<dbReference type="RefSeq" id="WP_201834223.1">
    <property type="nucleotide sequence ID" value="NZ_JAERRK010000004.1"/>
</dbReference>
<proteinExistence type="inferred from homology"/>
<comment type="catalytic activity">
    <reaction evidence="4 5">
        <text>L-cysteine + L-glutamate + ATP = gamma-L-glutamyl-L-cysteine + ADP + phosphate + H(+)</text>
        <dbReference type="Rhea" id="RHEA:13285"/>
        <dbReference type="ChEBI" id="CHEBI:15378"/>
        <dbReference type="ChEBI" id="CHEBI:29985"/>
        <dbReference type="ChEBI" id="CHEBI:30616"/>
        <dbReference type="ChEBI" id="CHEBI:35235"/>
        <dbReference type="ChEBI" id="CHEBI:43474"/>
        <dbReference type="ChEBI" id="CHEBI:58173"/>
        <dbReference type="ChEBI" id="CHEBI:456216"/>
        <dbReference type="EC" id="6.3.2.2"/>
    </reaction>
</comment>
<dbReference type="GO" id="GO:0042398">
    <property type="term" value="P:modified amino acid biosynthetic process"/>
    <property type="evidence" value="ECO:0007669"/>
    <property type="project" value="InterPro"/>
</dbReference>
<dbReference type="Pfam" id="PF04107">
    <property type="entry name" value="GCS2"/>
    <property type="match status" value="1"/>
</dbReference>